<proteinExistence type="predicted"/>
<dbReference type="STRING" id="2070753.A0A3A2ZR95"/>
<dbReference type="InterPro" id="IPR036047">
    <property type="entry name" value="F-box-like_dom_sf"/>
</dbReference>
<evidence type="ECO:0000313" key="4">
    <source>
        <dbReference type="Proteomes" id="UP000266188"/>
    </source>
</evidence>
<dbReference type="SMART" id="SM00256">
    <property type="entry name" value="FBOX"/>
    <property type="match status" value="1"/>
</dbReference>
<gene>
    <name evidence="3" type="ORF">PHISCL_07216</name>
</gene>
<accession>A0A3A2ZR95</accession>
<keyword evidence="4" id="KW-1185">Reference proteome</keyword>
<dbReference type="PROSITE" id="PS50181">
    <property type="entry name" value="FBOX"/>
    <property type="match status" value="1"/>
</dbReference>
<dbReference type="Proteomes" id="UP000266188">
    <property type="component" value="Unassembled WGS sequence"/>
</dbReference>
<evidence type="ECO:0000259" key="2">
    <source>
        <dbReference type="PROSITE" id="PS50181"/>
    </source>
</evidence>
<dbReference type="OrthoDB" id="4396256at2759"/>
<dbReference type="InterPro" id="IPR001810">
    <property type="entry name" value="F-box_dom"/>
</dbReference>
<dbReference type="SUPFAM" id="SSF81383">
    <property type="entry name" value="F-box domain"/>
    <property type="match status" value="1"/>
</dbReference>
<feature type="domain" description="F-box" evidence="2">
    <location>
        <begin position="7"/>
        <end position="52"/>
    </location>
</feature>
<organism evidence="3 4">
    <name type="scientific">Aspergillus sclerotialis</name>
    <dbReference type="NCBI Taxonomy" id="2070753"/>
    <lineage>
        <taxon>Eukaryota</taxon>
        <taxon>Fungi</taxon>
        <taxon>Dikarya</taxon>
        <taxon>Ascomycota</taxon>
        <taxon>Pezizomycotina</taxon>
        <taxon>Eurotiomycetes</taxon>
        <taxon>Eurotiomycetidae</taxon>
        <taxon>Eurotiales</taxon>
        <taxon>Aspergillaceae</taxon>
        <taxon>Aspergillus</taxon>
        <taxon>Aspergillus subgen. Polypaecilum</taxon>
    </lineage>
</organism>
<feature type="region of interest" description="Disordered" evidence="1">
    <location>
        <begin position="359"/>
        <end position="379"/>
    </location>
</feature>
<evidence type="ECO:0000256" key="1">
    <source>
        <dbReference type="SAM" id="MobiDB-lite"/>
    </source>
</evidence>
<dbReference type="EMBL" id="MVGC01000306">
    <property type="protein sequence ID" value="RJE20455.1"/>
    <property type="molecule type" value="Genomic_DNA"/>
</dbReference>
<evidence type="ECO:0000313" key="3">
    <source>
        <dbReference type="EMBL" id="RJE20455.1"/>
    </source>
</evidence>
<sequence>MATGAVSSCLQNLPLEILYLIAEGLSFESLLKLSCVNKRMRNVAIPRIFRNYTIIFSEEGFNKLKGFCESTLCENVVSLKYIVADLIEPEVIDYNYYKTEVLTPDEYVAREESAEAEGLETSSYLTLYNYYHLRCIEEGEIITSETDLTTLSVALGVMPKLSELVISFEDDEMGEDWIKGYQNSMLTRGVDSLEHHLRTVTKAIHSAKNSGLSLKTAWLSCRLKDPWMLDALTDLVDTDGFKDLMEILIRNVETLGLEGTEVWSIILPDEMPPLRQLHLRRLGSCFCCIERLIDNGEIGSLRLQNVRAIMNGKLVTISPGLISERLRVPTSSVLETSNHCCNPNCIGNELKDFTVLLDKREPKESDSDEEEHRDASIEL</sequence>
<name>A0A3A2ZR95_9EURO</name>
<comment type="caution">
    <text evidence="3">The sequence shown here is derived from an EMBL/GenBank/DDBJ whole genome shotgun (WGS) entry which is preliminary data.</text>
</comment>
<dbReference type="Pfam" id="PF00646">
    <property type="entry name" value="F-box"/>
    <property type="match status" value="1"/>
</dbReference>
<protein>
    <recommendedName>
        <fullName evidence="2">F-box domain-containing protein</fullName>
    </recommendedName>
</protein>
<reference evidence="4" key="1">
    <citation type="submission" date="2017-02" db="EMBL/GenBank/DDBJ databases">
        <authorList>
            <person name="Tafer H."/>
            <person name="Lopandic K."/>
        </authorList>
    </citation>
    <scope>NUCLEOTIDE SEQUENCE [LARGE SCALE GENOMIC DNA]</scope>
    <source>
        <strain evidence="4">CBS 366.77</strain>
    </source>
</reference>
<dbReference type="AlphaFoldDB" id="A0A3A2ZR95"/>